<dbReference type="EMBL" id="MU069611">
    <property type="protein sequence ID" value="KAF5837570.1"/>
    <property type="molecule type" value="Genomic_DNA"/>
</dbReference>
<sequence length="101" mass="11468">MDRVQVGDYVGKQQGTGVRQGKVTEDKGETVVFQTLKGMEVEHKKDELVVDPGRSERSMSEEEFRRAKEQWQRLMPSADHDAGGNPRPNRATAEDRHAPNY</sequence>
<feature type="compositionally biased region" description="Basic and acidic residues" evidence="1">
    <location>
        <begin position="51"/>
        <end position="71"/>
    </location>
</feature>
<feature type="region of interest" description="Disordered" evidence="1">
    <location>
        <begin position="51"/>
        <end position="101"/>
    </location>
</feature>
<evidence type="ECO:0008006" key="4">
    <source>
        <dbReference type="Google" id="ProtNLM"/>
    </source>
</evidence>
<feature type="region of interest" description="Disordered" evidence="1">
    <location>
        <begin position="1"/>
        <end position="24"/>
    </location>
</feature>
<keyword evidence="3" id="KW-1185">Reference proteome</keyword>
<reference evidence="2" key="1">
    <citation type="submission" date="2017-08" db="EMBL/GenBank/DDBJ databases">
        <authorList>
            <person name="Polle J.E."/>
            <person name="Barry K."/>
            <person name="Cushman J."/>
            <person name="Schmutz J."/>
            <person name="Tran D."/>
            <person name="Hathwaick L.T."/>
            <person name="Yim W.C."/>
            <person name="Jenkins J."/>
            <person name="Mckie-Krisberg Z.M."/>
            <person name="Prochnik S."/>
            <person name="Lindquist E."/>
            <person name="Dockter R.B."/>
            <person name="Adam C."/>
            <person name="Molina H."/>
            <person name="Bunkerborg J."/>
            <person name="Jin E."/>
            <person name="Buchheim M."/>
            <person name="Magnuson J."/>
        </authorList>
    </citation>
    <scope>NUCLEOTIDE SEQUENCE</scope>
    <source>
        <strain evidence="2">CCAP 19/18</strain>
    </source>
</reference>
<evidence type="ECO:0000256" key="1">
    <source>
        <dbReference type="SAM" id="MobiDB-lite"/>
    </source>
</evidence>
<organism evidence="2 3">
    <name type="scientific">Dunaliella salina</name>
    <name type="common">Green alga</name>
    <name type="synonym">Protococcus salinus</name>
    <dbReference type="NCBI Taxonomy" id="3046"/>
    <lineage>
        <taxon>Eukaryota</taxon>
        <taxon>Viridiplantae</taxon>
        <taxon>Chlorophyta</taxon>
        <taxon>core chlorophytes</taxon>
        <taxon>Chlorophyceae</taxon>
        <taxon>CS clade</taxon>
        <taxon>Chlamydomonadales</taxon>
        <taxon>Dunaliellaceae</taxon>
        <taxon>Dunaliella</taxon>
    </lineage>
</organism>
<accession>A0ABQ7GSP7</accession>
<evidence type="ECO:0000313" key="3">
    <source>
        <dbReference type="Proteomes" id="UP000815325"/>
    </source>
</evidence>
<gene>
    <name evidence="2" type="ORF">DUNSADRAFT_4206</name>
</gene>
<evidence type="ECO:0000313" key="2">
    <source>
        <dbReference type="EMBL" id="KAF5837570.1"/>
    </source>
</evidence>
<dbReference type="Proteomes" id="UP000815325">
    <property type="component" value="Unassembled WGS sequence"/>
</dbReference>
<comment type="caution">
    <text evidence="2">The sequence shown here is derived from an EMBL/GenBank/DDBJ whole genome shotgun (WGS) entry which is preliminary data.</text>
</comment>
<feature type="compositionally biased region" description="Basic and acidic residues" evidence="1">
    <location>
        <begin position="92"/>
        <end position="101"/>
    </location>
</feature>
<proteinExistence type="predicted"/>
<name>A0ABQ7GSP7_DUNSA</name>
<protein>
    <recommendedName>
        <fullName evidence="4">Hypervirulence associated protein TUDOR domain-containing protein</fullName>
    </recommendedName>
</protein>